<dbReference type="Gene3D" id="6.10.140.2220">
    <property type="match status" value="1"/>
</dbReference>
<comment type="caution">
    <text evidence="7">The sequence shown here is derived from an EMBL/GenBank/DDBJ whole genome shotgun (WGS) entry which is preliminary data.</text>
</comment>
<dbReference type="GeneID" id="96007285"/>
<evidence type="ECO:0000313" key="8">
    <source>
        <dbReference type="Proteomes" id="UP000803884"/>
    </source>
</evidence>
<evidence type="ECO:0000313" key="7">
    <source>
        <dbReference type="EMBL" id="KAL1585266.1"/>
    </source>
</evidence>
<feature type="region of interest" description="Disordered" evidence="5">
    <location>
        <begin position="74"/>
        <end position="95"/>
    </location>
</feature>
<gene>
    <name evidence="7" type="ORF">WHR41_05842</name>
</gene>
<feature type="region of interest" description="Disordered" evidence="5">
    <location>
        <begin position="1"/>
        <end position="28"/>
    </location>
</feature>
<keyword evidence="3" id="KW-0862">Zinc</keyword>
<protein>
    <recommendedName>
        <fullName evidence="6">MYND-type domain-containing protein</fullName>
    </recommendedName>
</protein>
<dbReference type="InterPro" id="IPR002893">
    <property type="entry name" value="Znf_MYND"/>
</dbReference>
<dbReference type="PROSITE" id="PS50865">
    <property type="entry name" value="ZF_MYND_2"/>
    <property type="match status" value="1"/>
</dbReference>
<evidence type="ECO:0000256" key="3">
    <source>
        <dbReference type="ARBA" id="ARBA00022833"/>
    </source>
</evidence>
<feature type="domain" description="MYND-type" evidence="6">
    <location>
        <begin position="15"/>
        <end position="58"/>
    </location>
</feature>
<keyword evidence="1" id="KW-0479">Metal-binding</keyword>
<evidence type="ECO:0000256" key="4">
    <source>
        <dbReference type="PROSITE-ProRule" id="PRU00134"/>
    </source>
</evidence>
<sequence length="95" mass="10322">MSSSEAGPAPALPTCAKCSKPESNEDEPVLKPCISCKSVQYCSRDCKKADTKAHKKVCASLAQEYMKTADIKMASKQAPTKDAHRGGLQKWQFDT</sequence>
<keyword evidence="2 4" id="KW-0863">Zinc-finger</keyword>
<organism evidence="7 8">
    <name type="scientific">Cladosporium halotolerans</name>
    <dbReference type="NCBI Taxonomy" id="1052096"/>
    <lineage>
        <taxon>Eukaryota</taxon>
        <taxon>Fungi</taxon>
        <taxon>Dikarya</taxon>
        <taxon>Ascomycota</taxon>
        <taxon>Pezizomycotina</taxon>
        <taxon>Dothideomycetes</taxon>
        <taxon>Dothideomycetidae</taxon>
        <taxon>Cladosporiales</taxon>
        <taxon>Cladosporiaceae</taxon>
        <taxon>Cladosporium</taxon>
    </lineage>
</organism>
<evidence type="ECO:0000256" key="2">
    <source>
        <dbReference type="ARBA" id="ARBA00022771"/>
    </source>
</evidence>
<dbReference type="PROSITE" id="PS01360">
    <property type="entry name" value="ZF_MYND_1"/>
    <property type="match status" value="1"/>
</dbReference>
<dbReference type="GO" id="GO:0008270">
    <property type="term" value="F:zinc ion binding"/>
    <property type="evidence" value="ECO:0007669"/>
    <property type="project" value="UniProtKB-KW"/>
</dbReference>
<reference evidence="7 8" key="1">
    <citation type="journal article" date="2020" name="Microbiol. Resour. Announc.">
        <title>Draft Genome Sequence of a Cladosporium Species Isolated from the Mesophotic Ascidian Didemnum maculosum.</title>
        <authorList>
            <person name="Gioti A."/>
            <person name="Siaperas R."/>
            <person name="Nikolaivits E."/>
            <person name="Le Goff G."/>
            <person name="Ouazzani J."/>
            <person name="Kotoulas G."/>
            <person name="Topakas E."/>
        </authorList>
    </citation>
    <scope>NUCLEOTIDE SEQUENCE [LARGE SCALE GENOMIC DNA]</scope>
    <source>
        <strain evidence="7 8">TM138-S3</strain>
    </source>
</reference>
<accession>A0AB34KNA2</accession>
<name>A0AB34KNA2_9PEZI</name>
<dbReference type="Pfam" id="PF01753">
    <property type="entry name" value="zf-MYND"/>
    <property type="match status" value="1"/>
</dbReference>
<dbReference type="Proteomes" id="UP000803884">
    <property type="component" value="Unassembled WGS sequence"/>
</dbReference>
<keyword evidence="8" id="KW-1185">Reference proteome</keyword>
<dbReference type="RefSeq" id="XP_069228372.1">
    <property type="nucleotide sequence ID" value="XM_069374447.1"/>
</dbReference>
<evidence type="ECO:0000256" key="5">
    <source>
        <dbReference type="SAM" id="MobiDB-lite"/>
    </source>
</evidence>
<dbReference type="EMBL" id="JAAQHG020000020">
    <property type="protein sequence ID" value="KAL1585266.1"/>
    <property type="molecule type" value="Genomic_DNA"/>
</dbReference>
<evidence type="ECO:0000259" key="6">
    <source>
        <dbReference type="PROSITE" id="PS50865"/>
    </source>
</evidence>
<dbReference type="AlphaFoldDB" id="A0AB34KNA2"/>
<evidence type="ECO:0000256" key="1">
    <source>
        <dbReference type="ARBA" id="ARBA00022723"/>
    </source>
</evidence>
<dbReference type="SUPFAM" id="SSF144232">
    <property type="entry name" value="HIT/MYND zinc finger-like"/>
    <property type="match status" value="1"/>
</dbReference>
<proteinExistence type="predicted"/>